<proteinExistence type="predicted"/>
<feature type="domain" description="BAH" evidence="2">
    <location>
        <begin position="52"/>
        <end position="179"/>
    </location>
</feature>
<protein>
    <recommendedName>
        <fullName evidence="2">BAH domain-containing protein</fullName>
    </recommendedName>
</protein>
<dbReference type="Proteomes" id="UP001194468">
    <property type="component" value="Unassembled WGS sequence"/>
</dbReference>
<dbReference type="Gene3D" id="2.30.30.490">
    <property type="match status" value="1"/>
</dbReference>
<dbReference type="GO" id="GO:0003682">
    <property type="term" value="F:chromatin binding"/>
    <property type="evidence" value="ECO:0007669"/>
    <property type="project" value="InterPro"/>
</dbReference>
<dbReference type="InterPro" id="IPR043151">
    <property type="entry name" value="BAH_sf"/>
</dbReference>
<feature type="region of interest" description="Disordered" evidence="1">
    <location>
        <begin position="1"/>
        <end position="27"/>
    </location>
</feature>
<sequence>MPRKKSRLTRKKKSDKKADKAPPEGLLSEREFVALPHDYGSFVVEDSEHEQHTFSMDEMAYIQHHDSGESGDAIKDNHWIGKIREIRGNGPDNVWVRVQWYWSPEEVAEVIKSFNPAICGKYEKLFSNNFDFISVSCFVDHVEVKQFEETSVYQDVIEDEEWYSRYHFLYDGRRISPKVTHVACPICKVPYTPGMEKVLHFCPRPGCCKFYHQQCLVKHGYMEKTREYRLLETWPDIDRTASVRDLADLSSYHPRKRQRKSISSSKESPCDPLADFPAQLVAVAEQQIVRGTQGGGVVGNITSVVAARQLIYRALAKGGCYSS</sequence>
<accession>A0AAD4C914</accession>
<dbReference type="PANTHER" id="PTHR46364">
    <property type="entry name" value="OS08G0421900 PROTEIN"/>
    <property type="match status" value="1"/>
</dbReference>
<keyword evidence="4" id="KW-1185">Reference proteome</keyword>
<evidence type="ECO:0000256" key="1">
    <source>
        <dbReference type="SAM" id="MobiDB-lite"/>
    </source>
</evidence>
<dbReference type="EMBL" id="WHUW01000001">
    <property type="protein sequence ID" value="KAF8452457.1"/>
    <property type="molecule type" value="Genomic_DNA"/>
</dbReference>
<organism evidence="3 4">
    <name type="scientific">Boletus edulis BED1</name>
    <dbReference type="NCBI Taxonomy" id="1328754"/>
    <lineage>
        <taxon>Eukaryota</taxon>
        <taxon>Fungi</taxon>
        <taxon>Dikarya</taxon>
        <taxon>Basidiomycota</taxon>
        <taxon>Agaricomycotina</taxon>
        <taxon>Agaricomycetes</taxon>
        <taxon>Agaricomycetidae</taxon>
        <taxon>Boletales</taxon>
        <taxon>Boletineae</taxon>
        <taxon>Boletaceae</taxon>
        <taxon>Boletoideae</taxon>
        <taxon>Boletus</taxon>
    </lineage>
</organism>
<reference evidence="3" key="2">
    <citation type="journal article" date="2020" name="Nat. Commun.">
        <title>Large-scale genome sequencing of mycorrhizal fungi provides insights into the early evolution of symbiotic traits.</title>
        <authorList>
            <person name="Miyauchi S."/>
            <person name="Kiss E."/>
            <person name="Kuo A."/>
            <person name="Drula E."/>
            <person name="Kohler A."/>
            <person name="Sanchez-Garcia M."/>
            <person name="Morin E."/>
            <person name="Andreopoulos B."/>
            <person name="Barry K.W."/>
            <person name="Bonito G."/>
            <person name="Buee M."/>
            <person name="Carver A."/>
            <person name="Chen C."/>
            <person name="Cichocki N."/>
            <person name="Clum A."/>
            <person name="Culley D."/>
            <person name="Crous P.W."/>
            <person name="Fauchery L."/>
            <person name="Girlanda M."/>
            <person name="Hayes R.D."/>
            <person name="Keri Z."/>
            <person name="LaButti K."/>
            <person name="Lipzen A."/>
            <person name="Lombard V."/>
            <person name="Magnuson J."/>
            <person name="Maillard F."/>
            <person name="Murat C."/>
            <person name="Nolan M."/>
            <person name="Ohm R.A."/>
            <person name="Pangilinan J."/>
            <person name="Pereira M.F."/>
            <person name="Perotto S."/>
            <person name="Peter M."/>
            <person name="Pfister S."/>
            <person name="Riley R."/>
            <person name="Sitrit Y."/>
            <person name="Stielow J.B."/>
            <person name="Szollosi G."/>
            <person name="Zifcakova L."/>
            <person name="Stursova M."/>
            <person name="Spatafora J.W."/>
            <person name="Tedersoo L."/>
            <person name="Vaario L.M."/>
            <person name="Yamada A."/>
            <person name="Yan M."/>
            <person name="Wang P."/>
            <person name="Xu J."/>
            <person name="Bruns T."/>
            <person name="Baldrian P."/>
            <person name="Vilgalys R."/>
            <person name="Dunand C."/>
            <person name="Henrissat B."/>
            <person name="Grigoriev I.V."/>
            <person name="Hibbett D."/>
            <person name="Nagy L.G."/>
            <person name="Martin F.M."/>
        </authorList>
    </citation>
    <scope>NUCLEOTIDE SEQUENCE</scope>
    <source>
        <strain evidence="3">BED1</strain>
    </source>
</reference>
<evidence type="ECO:0000259" key="2">
    <source>
        <dbReference type="PROSITE" id="PS51038"/>
    </source>
</evidence>
<comment type="caution">
    <text evidence="3">The sequence shown here is derived from an EMBL/GenBank/DDBJ whole genome shotgun (WGS) entry which is preliminary data.</text>
</comment>
<feature type="compositionally biased region" description="Basic and acidic residues" evidence="1">
    <location>
        <begin position="16"/>
        <end position="27"/>
    </location>
</feature>
<gene>
    <name evidence="3" type="ORF">L210DRAFT_2036301</name>
</gene>
<evidence type="ECO:0000313" key="3">
    <source>
        <dbReference type="EMBL" id="KAF8452457.1"/>
    </source>
</evidence>
<evidence type="ECO:0000313" key="4">
    <source>
        <dbReference type="Proteomes" id="UP001194468"/>
    </source>
</evidence>
<name>A0AAD4C914_BOLED</name>
<reference evidence="3" key="1">
    <citation type="submission" date="2019-10" db="EMBL/GenBank/DDBJ databases">
        <authorList>
            <consortium name="DOE Joint Genome Institute"/>
            <person name="Kuo A."/>
            <person name="Miyauchi S."/>
            <person name="Kiss E."/>
            <person name="Drula E."/>
            <person name="Kohler A."/>
            <person name="Sanchez-Garcia M."/>
            <person name="Andreopoulos B."/>
            <person name="Barry K.W."/>
            <person name="Bonito G."/>
            <person name="Buee M."/>
            <person name="Carver A."/>
            <person name="Chen C."/>
            <person name="Cichocki N."/>
            <person name="Clum A."/>
            <person name="Culley D."/>
            <person name="Crous P.W."/>
            <person name="Fauchery L."/>
            <person name="Girlanda M."/>
            <person name="Hayes R."/>
            <person name="Keri Z."/>
            <person name="LaButti K."/>
            <person name="Lipzen A."/>
            <person name="Lombard V."/>
            <person name="Magnuson J."/>
            <person name="Maillard F."/>
            <person name="Morin E."/>
            <person name="Murat C."/>
            <person name="Nolan M."/>
            <person name="Ohm R."/>
            <person name="Pangilinan J."/>
            <person name="Pereira M."/>
            <person name="Perotto S."/>
            <person name="Peter M."/>
            <person name="Riley R."/>
            <person name="Sitrit Y."/>
            <person name="Stielow B."/>
            <person name="Szollosi G."/>
            <person name="Zifcakova L."/>
            <person name="Stursova M."/>
            <person name="Spatafora J.W."/>
            <person name="Tedersoo L."/>
            <person name="Vaario L.-M."/>
            <person name="Yamada A."/>
            <person name="Yan M."/>
            <person name="Wang P."/>
            <person name="Xu J."/>
            <person name="Bruns T."/>
            <person name="Baldrian P."/>
            <person name="Vilgalys R."/>
            <person name="Henrissat B."/>
            <person name="Grigoriev I.V."/>
            <person name="Hibbett D."/>
            <person name="Nagy L.G."/>
            <person name="Martin F.M."/>
        </authorList>
    </citation>
    <scope>NUCLEOTIDE SEQUENCE</scope>
    <source>
        <strain evidence="3">BED1</strain>
    </source>
</reference>
<dbReference type="AlphaFoldDB" id="A0AAD4C914"/>
<dbReference type="InterPro" id="IPR001025">
    <property type="entry name" value="BAH_dom"/>
</dbReference>
<feature type="compositionally biased region" description="Basic residues" evidence="1">
    <location>
        <begin position="1"/>
        <end position="15"/>
    </location>
</feature>
<dbReference type="PROSITE" id="PS51038">
    <property type="entry name" value="BAH"/>
    <property type="match status" value="1"/>
</dbReference>